<sequence length="32" mass="3612">MIFLEMAHSALCVYIAAKKSPNPRRYQLVSSS</sequence>
<accession>A0A0E9R9F3</accession>
<dbReference type="AlphaFoldDB" id="A0A0E9R9F3"/>
<proteinExistence type="predicted"/>
<organism evidence="1">
    <name type="scientific">Anguilla anguilla</name>
    <name type="common">European freshwater eel</name>
    <name type="synonym">Muraena anguilla</name>
    <dbReference type="NCBI Taxonomy" id="7936"/>
    <lineage>
        <taxon>Eukaryota</taxon>
        <taxon>Metazoa</taxon>
        <taxon>Chordata</taxon>
        <taxon>Craniata</taxon>
        <taxon>Vertebrata</taxon>
        <taxon>Euteleostomi</taxon>
        <taxon>Actinopterygii</taxon>
        <taxon>Neopterygii</taxon>
        <taxon>Teleostei</taxon>
        <taxon>Anguilliformes</taxon>
        <taxon>Anguillidae</taxon>
        <taxon>Anguilla</taxon>
    </lineage>
</organism>
<reference evidence="1" key="2">
    <citation type="journal article" date="2015" name="Fish Shellfish Immunol.">
        <title>Early steps in the European eel (Anguilla anguilla)-Vibrio vulnificus interaction in the gills: Role of the RtxA13 toxin.</title>
        <authorList>
            <person name="Callol A."/>
            <person name="Pajuelo D."/>
            <person name="Ebbesson L."/>
            <person name="Teles M."/>
            <person name="MacKenzie S."/>
            <person name="Amaro C."/>
        </authorList>
    </citation>
    <scope>NUCLEOTIDE SEQUENCE</scope>
</reference>
<dbReference type="EMBL" id="GBXM01082816">
    <property type="protein sequence ID" value="JAH25761.1"/>
    <property type="molecule type" value="Transcribed_RNA"/>
</dbReference>
<evidence type="ECO:0000313" key="1">
    <source>
        <dbReference type="EMBL" id="JAH25761.1"/>
    </source>
</evidence>
<name>A0A0E9R9F3_ANGAN</name>
<reference evidence="1" key="1">
    <citation type="submission" date="2014-11" db="EMBL/GenBank/DDBJ databases">
        <authorList>
            <person name="Amaro Gonzalez C."/>
        </authorList>
    </citation>
    <scope>NUCLEOTIDE SEQUENCE</scope>
</reference>
<protein>
    <submittedName>
        <fullName evidence="1">Uncharacterized protein</fullName>
    </submittedName>
</protein>